<sequence length="638" mass="69621">MMHLPFLTRAAALLAIVSSSLAIHLTVSQDGGNGTSPYMWGLMFEDINQSGDGGLHAQLIRNNGFQGTDPDLRAYERLNGTSLTVDDTVPLTNEIPRTLRADVEAGAAGEAGFVNTGYWGVPVDGSTYSHSIYIRGDYHGDMTFSLVGQNSGTVFGLSTFHVDSVSDSFTLVETTTTTTRSAETDVEYQLSFDAELVSGSSLWFGFPQLTLQPGKAGMTEHVNQAVKVLLISFRENGLKPWIAEPVDNIKGSFLRFPGGNNLEGPDVKNRWKWNETIGPVENRPGHQGAWGYPNTDALGLHEYFHWCEDMGLEPVLAVYSGYSLDGTSITGDALIPFVQDALDELEYVLGDASTKYGALRVENGQADPWNVKYVEIGNEDDFACNTYPERLAAYHSAISQAYPDLQLIASSTNPACLPDPIPEDMILDWHDYNGPDGFVSQFNMFDNTERSHLYMVGEYARTGVDWPEMQGSVGEAVFMLGLERNSDLIRFACYAPLLLLVDNQQWHPDLISYHQSPDAVYLSTSYYVQQLFAQNIGDTTRAVTSDTAYGPVYWSAVSSGDTYIIKFTNYGQDVQDVSIVIEGKTTGTLSVLANDDPTASNTDTAAPVGPPIVSTITAMNGTFSFAVPAWAIVVLSAQ</sequence>
<reference evidence="1" key="1">
    <citation type="submission" date="2024-09" db="EMBL/GenBank/DDBJ databases">
        <title>Draft Genome Sequences of Neofusicoccum parvum.</title>
        <authorList>
            <person name="Ashida A."/>
            <person name="Camagna M."/>
            <person name="Tanaka A."/>
            <person name="Takemoto D."/>
        </authorList>
    </citation>
    <scope>NUCLEOTIDE SEQUENCE</scope>
    <source>
        <strain evidence="1">PPO83</strain>
    </source>
</reference>
<evidence type="ECO:0000313" key="2">
    <source>
        <dbReference type="Proteomes" id="UP001165186"/>
    </source>
</evidence>
<comment type="caution">
    <text evidence="1">The sequence shown here is derived from an EMBL/GenBank/DDBJ whole genome shotgun (WGS) entry which is preliminary data.</text>
</comment>
<accession>A0ACB5SAK3</accession>
<keyword evidence="2" id="KW-1185">Reference proteome</keyword>
<name>A0ACB5SAK3_9PEZI</name>
<dbReference type="Proteomes" id="UP001165186">
    <property type="component" value="Unassembled WGS sequence"/>
</dbReference>
<protein>
    <submittedName>
        <fullName evidence="1">Alpha-N-arabinofuranosidase A</fullName>
    </submittedName>
</protein>
<dbReference type="EMBL" id="BSXG01000225">
    <property type="protein sequence ID" value="GME32719.1"/>
    <property type="molecule type" value="Genomic_DNA"/>
</dbReference>
<gene>
    <name evidence="1" type="primary">g7961</name>
    <name evidence="1" type="ORF">NpPPO83_00007961</name>
</gene>
<organism evidence="1 2">
    <name type="scientific">Neofusicoccum parvum</name>
    <dbReference type="NCBI Taxonomy" id="310453"/>
    <lineage>
        <taxon>Eukaryota</taxon>
        <taxon>Fungi</taxon>
        <taxon>Dikarya</taxon>
        <taxon>Ascomycota</taxon>
        <taxon>Pezizomycotina</taxon>
        <taxon>Dothideomycetes</taxon>
        <taxon>Dothideomycetes incertae sedis</taxon>
        <taxon>Botryosphaeriales</taxon>
        <taxon>Botryosphaeriaceae</taxon>
        <taxon>Neofusicoccum</taxon>
    </lineage>
</organism>
<evidence type="ECO:0000313" key="1">
    <source>
        <dbReference type="EMBL" id="GME32719.1"/>
    </source>
</evidence>
<proteinExistence type="predicted"/>